<dbReference type="SUPFAM" id="SSF161098">
    <property type="entry name" value="MetI-like"/>
    <property type="match status" value="1"/>
</dbReference>
<dbReference type="Gene3D" id="1.10.3720.10">
    <property type="entry name" value="MetI-like"/>
    <property type="match status" value="1"/>
</dbReference>
<feature type="transmembrane region" description="Helical" evidence="7">
    <location>
        <begin position="116"/>
        <end position="140"/>
    </location>
</feature>
<comment type="subcellular location">
    <subcellularLocation>
        <location evidence="1 7">Cell membrane</location>
        <topology evidence="1 7">Multi-pass membrane protein</topology>
    </subcellularLocation>
</comment>
<comment type="similarity">
    <text evidence="7">Belongs to the binding-protein-dependent transport system permease family.</text>
</comment>
<accession>A9WDK6</accession>
<dbReference type="STRING" id="324602.Caur_0362"/>
<evidence type="ECO:0000313" key="9">
    <source>
        <dbReference type="EMBL" id="ABY33612.1"/>
    </source>
</evidence>
<dbReference type="GO" id="GO:0055085">
    <property type="term" value="P:transmembrane transport"/>
    <property type="evidence" value="ECO:0007669"/>
    <property type="project" value="InterPro"/>
</dbReference>
<dbReference type="KEGG" id="cau:Caur_0362"/>
<dbReference type="AlphaFoldDB" id="A9WDK6"/>
<keyword evidence="5 7" id="KW-1133">Transmembrane helix</keyword>
<feature type="transmembrane region" description="Helical" evidence="7">
    <location>
        <begin position="252"/>
        <end position="273"/>
    </location>
</feature>
<feature type="transmembrane region" description="Helical" evidence="7">
    <location>
        <begin position="20"/>
        <end position="42"/>
    </location>
</feature>
<name>A9WDK6_CHLAA</name>
<dbReference type="PATRIC" id="fig|324602.8.peg.414"/>
<keyword evidence="4 7" id="KW-0812">Transmembrane</keyword>
<feature type="transmembrane region" description="Helical" evidence="7">
    <location>
        <begin position="85"/>
        <end position="104"/>
    </location>
</feature>
<evidence type="ECO:0000256" key="3">
    <source>
        <dbReference type="ARBA" id="ARBA00022475"/>
    </source>
</evidence>
<dbReference type="HOGENOM" id="CLU_016047_1_2_0"/>
<keyword evidence="2 7" id="KW-0813">Transport</keyword>
<evidence type="ECO:0000256" key="7">
    <source>
        <dbReference type="RuleBase" id="RU363032"/>
    </source>
</evidence>
<evidence type="ECO:0000256" key="5">
    <source>
        <dbReference type="ARBA" id="ARBA00022989"/>
    </source>
</evidence>
<keyword evidence="10" id="KW-1185">Reference proteome</keyword>
<dbReference type="CDD" id="cd06261">
    <property type="entry name" value="TM_PBP2"/>
    <property type="match status" value="1"/>
</dbReference>
<dbReference type="Pfam" id="PF00528">
    <property type="entry name" value="BPD_transp_1"/>
    <property type="match status" value="1"/>
</dbReference>
<keyword evidence="3" id="KW-1003">Cell membrane</keyword>
<organism evidence="9 10">
    <name type="scientific">Chloroflexus aurantiacus (strain ATCC 29366 / DSM 635 / J-10-fl)</name>
    <dbReference type="NCBI Taxonomy" id="324602"/>
    <lineage>
        <taxon>Bacteria</taxon>
        <taxon>Bacillati</taxon>
        <taxon>Chloroflexota</taxon>
        <taxon>Chloroflexia</taxon>
        <taxon>Chloroflexales</taxon>
        <taxon>Chloroflexineae</taxon>
        <taxon>Chloroflexaceae</taxon>
        <taxon>Chloroflexus</taxon>
    </lineage>
</organism>
<evidence type="ECO:0000259" key="8">
    <source>
        <dbReference type="PROSITE" id="PS50928"/>
    </source>
</evidence>
<protein>
    <submittedName>
        <fullName evidence="9">Binding-protein-dependent transport systems inner membrane component</fullName>
    </submittedName>
</protein>
<dbReference type="InParanoid" id="A9WDK6"/>
<dbReference type="GO" id="GO:0005886">
    <property type="term" value="C:plasma membrane"/>
    <property type="evidence" value="ECO:0007669"/>
    <property type="project" value="UniProtKB-SubCell"/>
</dbReference>
<dbReference type="PANTHER" id="PTHR32243">
    <property type="entry name" value="MALTOSE TRANSPORT SYSTEM PERMEASE-RELATED"/>
    <property type="match status" value="1"/>
</dbReference>
<keyword evidence="6 7" id="KW-0472">Membrane</keyword>
<evidence type="ECO:0000256" key="4">
    <source>
        <dbReference type="ARBA" id="ARBA00022692"/>
    </source>
</evidence>
<dbReference type="InterPro" id="IPR050901">
    <property type="entry name" value="BP-dep_ABC_trans_perm"/>
</dbReference>
<dbReference type="RefSeq" id="WP_012256268.1">
    <property type="nucleotide sequence ID" value="NC_010175.1"/>
</dbReference>
<gene>
    <name evidence="9" type="ordered locus">Caur_0362</name>
</gene>
<feature type="transmembrane region" description="Helical" evidence="7">
    <location>
        <begin position="152"/>
        <end position="172"/>
    </location>
</feature>
<dbReference type="EnsemblBacteria" id="ABY33612">
    <property type="protein sequence ID" value="ABY33612"/>
    <property type="gene ID" value="Caur_0362"/>
</dbReference>
<dbReference type="EMBL" id="CP000909">
    <property type="protein sequence ID" value="ABY33612.1"/>
    <property type="molecule type" value="Genomic_DNA"/>
</dbReference>
<proteinExistence type="inferred from homology"/>
<dbReference type="InterPro" id="IPR035906">
    <property type="entry name" value="MetI-like_sf"/>
</dbReference>
<dbReference type="PANTHER" id="PTHR32243:SF24">
    <property type="entry name" value="DIACETYLCHITOBIOSE UPTAKE SYSTEM PERMEASE PROTEIN NGCG"/>
    <property type="match status" value="1"/>
</dbReference>
<evidence type="ECO:0000256" key="1">
    <source>
        <dbReference type="ARBA" id="ARBA00004651"/>
    </source>
</evidence>
<evidence type="ECO:0000256" key="6">
    <source>
        <dbReference type="ARBA" id="ARBA00023136"/>
    </source>
</evidence>
<dbReference type="Proteomes" id="UP000002008">
    <property type="component" value="Chromosome"/>
</dbReference>
<dbReference type="FunCoup" id="A9WDK6">
    <property type="interactions" value="80"/>
</dbReference>
<evidence type="ECO:0000256" key="2">
    <source>
        <dbReference type="ARBA" id="ARBA00022448"/>
    </source>
</evidence>
<feature type="domain" description="ABC transmembrane type-1" evidence="8">
    <location>
        <begin position="81"/>
        <end position="273"/>
    </location>
</feature>
<sequence>MRMLMTSTMLTLRKQSVWKLLIWTLVVILVLIELYPLTWLLLSSFKAPAEFSLNPIYALPEGFYWQNYIRAWTEGRMGVYFRNSLMVTIPSLFLILCLGSMAAFGIEILKWRFNNVVLVIFLLGIMIPVQMILLPLFAIYNQLQLLNTFTGLILVYTAFGLPLTIFLLVSFAKSLPHEVLEAALIDGANIYQIFLYIALPMMANAIITVGLVQFFFIWNDLLISLTFISDSELRTVQTGLLSFVGRFGQREWGPTFASITTSVIPILFLYLILNNAIMKGLTSGAVKG</sequence>
<feature type="transmembrane region" description="Helical" evidence="7">
    <location>
        <begin position="193"/>
        <end position="218"/>
    </location>
</feature>
<dbReference type="eggNOG" id="COG0395">
    <property type="taxonomic scope" value="Bacteria"/>
</dbReference>
<dbReference type="InterPro" id="IPR000515">
    <property type="entry name" value="MetI-like"/>
</dbReference>
<evidence type="ECO:0000313" key="10">
    <source>
        <dbReference type="Proteomes" id="UP000002008"/>
    </source>
</evidence>
<reference evidence="10" key="1">
    <citation type="journal article" date="2011" name="BMC Genomics">
        <title>Complete genome sequence of the filamentous anoxygenic phototrophic bacterium Chloroflexus aurantiacus.</title>
        <authorList>
            <person name="Tang K.H."/>
            <person name="Barry K."/>
            <person name="Chertkov O."/>
            <person name="Dalin E."/>
            <person name="Han C.S."/>
            <person name="Hauser L.J."/>
            <person name="Honchak B.M."/>
            <person name="Karbach L.E."/>
            <person name="Land M.L."/>
            <person name="Lapidus A."/>
            <person name="Larimer F.W."/>
            <person name="Mikhailova N."/>
            <person name="Pitluck S."/>
            <person name="Pierson B.K."/>
            <person name="Blankenship R.E."/>
        </authorList>
    </citation>
    <scope>NUCLEOTIDE SEQUENCE [LARGE SCALE GENOMIC DNA]</scope>
    <source>
        <strain evidence="10">ATCC 29366 / DSM 635 / J-10-fl</strain>
    </source>
</reference>
<dbReference type="PROSITE" id="PS50928">
    <property type="entry name" value="ABC_TM1"/>
    <property type="match status" value="1"/>
</dbReference>